<protein>
    <submittedName>
        <fullName evidence="1">Uncharacterized protein</fullName>
    </submittedName>
</protein>
<dbReference type="RefSeq" id="WP_049856846.1">
    <property type="nucleotide sequence ID" value="NZ_JNGI01000041.1"/>
</dbReference>
<evidence type="ECO:0000313" key="1">
    <source>
        <dbReference type="EMBL" id="KNC93795.1"/>
    </source>
</evidence>
<name>A0A0L0GX76_9ENTR</name>
<evidence type="ECO:0000313" key="2">
    <source>
        <dbReference type="Proteomes" id="UP000037393"/>
    </source>
</evidence>
<dbReference type="Proteomes" id="UP000037393">
    <property type="component" value="Unassembled WGS sequence"/>
</dbReference>
<dbReference type="PATRIC" id="fig|379893.4.peg.3646"/>
<gene>
    <name evidence="1" type="ORF">GM31_17945</name>
</gene>
<organism evidence="1 2">
    <name type="scientific">Trabulsiella odontotermitis</name>
    <dbReference type="NCBI Taxonomy" id="379893"/>
    <lineage>
        <taxon>Bacteria</taxon>
        <taxon>Pseudomonadati</taxon>
        <taxon>Pseudomonadota</taxon>
        <taxon>Gammaproteobacteria</taxon>
        <taxon>Enterobacterales</taxon>
        <taxon>Enterobacteriaceae</taxon>
        <taxon>Trabulsiella</taxon>
    </lineage>
</organism>
<accession>A0A0L0GX76</accession>
<proteinExistence type="predicted"/>
<dbReference type="AlphaFoldDB" id="A0A0L0GX76"/>
<reference evidence="1 2" key="1">
    <citation type="journal article" date="2015" name="Appl. Environ. Microbiol.">
        <title>The Enterobacterium Trabulsiella odontotermitis Presents Novel Adaptations Related to Its Association with Fungus-Growing Termites.</title>
        <authorList>
            <person name="Sapountzis P."/>
            <person name="Gruntjes T."/>
            <person name="Otani S."/>
            <person name="Estevez J."/>
            <person name="da Costa R.R."/>
            <person name="Plunkett G.3rd."/>
            <person name="Perna N.T."/>
            <person name="Poulsen M."/>
        </authorList>
    </citation>
    <scope>NUCLEOTIDE SEQUENCE [LARGE SCALE GENOMIC DNA]</scope>
    <source>
        <strain evidence="1 2">12</strain>
    </source>
</reference>
<keyword evidence="2" id="KW-1185">Reference proteome</keyword>
<comment type="caution">
    <text evidence="1">The sequence shown here is derived from an EMBL/GenBank/DDBJ whole genome shotgun (WGS) entry which is preliminary data.</text>
</comment>
<sequence>MRLIEILKAFKPGMEVRHEDTPVTHYGMTIINHEGLVEFLASRSQEELLSDGWRVLLPEDAFWRTHLPPEGFGHQSRCKAVPVINAAEPEKLPFRSEHLLAVLRRELDIPDRRDVIVRELWLAMQLLATPENCADFIRRSLVVT</sequence>
<dbReference type="EMBL" id="JNGI01000041">
    <property type="protein sequence ID" value="KNC93795.1"/>
    <property type="molecule type" value="Genomic_DNA"/>
</dbReference>